<reference evidence="9" key="1">
    <citation type="journal article" date="2019" name="Int. J. Syst. Evol. Microbiol.">
        <title>The Global Catalogue of Microorganisms (GCM) 10K type strain sequencing project: providing services to taxonomists for standard genome sequencing and annotation.</title>
        <authorList>
            <consortium name="The Broad Institute Genomics Platform"/>
            <consortium name="The Broad Institute Genome Sequencing Center for Infectious Disease"/>
            <person name="Wu L."/>
            <person name="Ma J."/>
        </authorList>
    </citation>
    <scope>NUCLEOTIDE SEQUENCE [LARGE SCALE GENOMIC DNA]</scope>
    <source>
        <strain evidence="9">JCM 17923</strain>
    </source>
</reference>
<dbReference type="InterPro" id="IPR032692">
    <property type="entry name" value="YccS_N"/>
</dbReference>
<feature type="transmembrane region" description="Helical" evidence="5">
    <location>
        <begin position="138"/>
        <end position="159"/>
    </location>
</feature>
<feature type="transmembrane region" description="Helical" evidence="5">
    <location>
        <begin position="519"/>
        <end position="537"/>
    </location>
</feature>
<evidence type="ECO:0000259" key="6">
    <source>
        <dbReference type="Pfam" id="PF12805"/>
    </source>
</evidence>
<proteinExistence type="predicted"/>
<feature type="transmembrane region" description="Helical" evidence="5">
    <location>
        <begin position="398"/>
        <end position="416"/>
    </location>
</feature>
<evidence type="ECO:0000256" key="5">
    <source>
        <dbReference type="SAM" id="Phobius"/>
    </source>
</evidence>
<feature type="transmembrane region" description="Helical" evidence="5">
    <location>
        <begin position="446"/>
        <end position="464"/>
    </location>
</feature>
<keyword evidence="4 5" id="KW-0472">Membrane</keyword>
<accession>A0ABP8I0G9</accession>
<dbReference type="Pfam" id="PF13515">
    <property type="entry name" value="FUSC_2"/>
    <property type="match status" value="1"/>
</dbReference>
<dbReference type="Pfam" id="PF12805">
    <property type="entry name" value="FUSC-like"/>
    <property type="match status" value="1"/>
</dbReference>
<keyword evidence="2 5" id="KW-0812">Transmembrane</keyword>
<name>A0ABP8I0G9_9BACT</name>
<evidence type="ECO:0000313" key="8">
    <source>
        <dbReference type="EMBL" id="GAA4348814.1"/>
    </source>
</evidence>
<evidence type="ECO:0000256" key="4">
    <source>
        <dbReference type="ARBA" id="ARBA00023136"/>
    </source>
</evidence>
<dbReference type="PANTHER" id="PTHR31086">
    <property type="entry name" value="ALUMINUM-ACTIVATED MALATE TRANSPORTER 10"/>
    <property type="match status" value="1"/>
</dbReference>
<keyword evidence="3 5" id="KW-1133">Transmembrane helix</keyword>
<comment type="subcellular location">
    <subcellularLocation>
        <location evidence="1">Membrane</location>
        <topology evidence="1">Multi-pass membrane protein</topology>
    </subcellularLocation>
</comment>
<dbReference type="RefSeq" id="WP_345233504.1">
    <property type="nucleotide sequence ID" value="NZ_BAABGZ010000008.1"/>
</dbReference>
<feature type="domain" description="Integral membrane protein YccS N-terminal" evidence="6">
    <location>
        <begin position="73"/>
        <end position="343"/>
    </location>
</feature>
<dbReference type="Proteomes" id="UP001501153">
    <property type="component" value="Unassembled WGS sequence"/>
</dbReference>
<keyword evidence="9" id="KW-1185">Reference proteome</keyword>
<evidence type="ECO:0000256" key="2">
    <source>
        <dbReference type="ARBA" id="ARBA00022692"/>
    </source>
</evidence>
<feature type="transmembrane region" description="Helical" evidence="5">
    <location>
        <begin position="99"/>
        <end position="126"/>
    </location>
</feature>
<gene>
    <name evidence="8" type="ORF">GCM10023185_05070</name>
</gene>
<sequence>MNSQTRRLHYFFFGQNFSDGVRITLSILLPALVLAQLGHFAEGLTISTGALCLSITDMPGPVGHKRNGMLAALGFVLLASVLTGLVARQPWLLGAAVALQAFVFTMLLVWGARAAAVGTAALLAMVLTLARPLPLAEVLPHALQLGLGGAWYMGLALLVHRVQPYRPAQQAVGECVHALAYFLDLKARFYDPSTDLDDDFRRLVAQQVVVNEKQEAVRELLFRTRQIVNESTSTGRRLVLTFVETVDLFEHVTAIHYDYAHVRAVFGESGILPEVSRLIREIGAEIDHLGAAIQAGRPYTRPSGNLGAGLAQLQSHVAALDAEPKAAGRTRVLRKILVNLRDIIKRVENIRRYFDESLLPQRNRRRAAEHARFVAHQDLEPGAFRQNLTRHSAVFRHAVRMMLACVLAFTLAETLWQGRHSYWILMTVTVMLKPGFSLTRQRNVQRIVGTLAGGALGAALLWLLPQAEGRLLVLLGCMLVAFSVQRTYYAVSVLFLTVCVLVLFSFLGLGYLGIFEERVIDTLMGCGIAFAAGYFLFPRWESEQLHDFMAAVLKANLAYLRQLADRLGGRPPAPTAYKLLRKEVYVASANLAAAFQRMLSEPKSTQRHPREIHEFVVLNHILTSNIASLTAALPEVPRAIPAPALESRRALASAATALQKSLARLQPQAPAPPAEPRFLEPTPALAAAPTDKPLLEQLAFLQKVSTDIGKVTEAIAQG</sequence>
<comment type="caution">
    <text evidence="8">The sequence shown here is derived from an EMBL/GenBank/DDBJ whole genome shotgun (WGS) entry which is preliminary data.</text>
</comment>
<evidence type="ECO:0000259" key="7">
    <source>
        <dbReference type="Pfam" id="PF13515"/>
    </source>
</evidence>
<evidence type="ECO:0000256" key="1">
    <source>
        <dbReference type="ARBA" id="ARBA00004141"/>
    </source>
</evidence>
<evidence type="ECO:0000256" key="3">
    <source>
        <dbReference type="ARBA" id="ARBA00022989"/>
    </source>
</evidence>
<dbReference type="EMBL" id="BAABGZ010000008">
    <property type="protein sequence ID" value="GAA4348814.1"/>
    <property type="molecule type" value="Genomic_DNA"/>
</dbReference>
<dbReference type="InterPro" id="IPR049453">
    <property type="entry name" value="Memb_transporter_dom"/>
</dbReference>
<protein>
    <submittedName>
        <fullName evidence="8">FUSC family membrane protein</fullName>
    </submittedName>
</protein>
<feature type="transmembrane region" description="Helical" evidence="5">
    <location>
        <begin position="68"/>
        <end position="87"/>
    </location>
</feature>
<organism evidence="8 9">
    <name type="scientific">Hymenobacter saemangeumensis</name>
    <dbReference type="NCBI Taxonomy" id="1084522"/>
    <lineage>
        <taxon>Bacteria</taxon>
        <taxon>Pseudomonadati</taxon>
        <taxon>Bacteroidota</taxon>
        <taxon>Cytophagia</taxon>
        <taxon>Cytophagales</taxon>
        <taxon>Hymenobacteraceae</taxon>
        <taxon>Hymenobacter</taxon>
    </lineage>
</organism>
<feature type="domain" description="Integral membrane bound transporter" evidence="7">
    <location>
        <begin position="408"/>
        <end position="531"/>
    </location>
</feature>
<feature type="transmembrane region" description="Helical" evidence="5">
    <location>
        <begin position="488"/>
        <end position="512"/>
    </location>
</feature>
<evidence type="ECO:0000313" key="9">
    <source>
        <dbReference type="Proteomes" id="UP001501153"/>
    </source>
</evidence>